<gene>
    <name evidence="2" type="ORF">Ccrd_000416</name>
</gene>
<comment type="caution">
    <text evidence="2">The sequence shown here is derived from an EMBL/GenBank/DDBJ whole genome shotgun (WGS) entry which is preliminary data.</text>
</comment>
<dbReference type="EMBL" id="LEKV01003831">
    <property type="protein sequence ID" value="KVH97466.1"/>
    <property type="molecule type" value="Genomic_DNA"/>
</dbReference>
<name>A0A118JXS9_CYNCS</name>
<dbReference type="AlphaFoldDB" id="A0A118JXS9"/>
<reference evidence="2 3" key="1">
    <citation type="journal article" date="2016" name="Sci. Rep.">
        <title>The genome sequence of the outbreeding globe artichoke constructed de novo incorporating a phase-aware low-pass sequencing strategy of F1 progeny.</title>
        <authorList>
            <person name="Scaglione D."/>
            <person name="Reyes-Chin-Wo S."/>
            <person name="Acquadro A."/>
            <person name="Froenicke L."/>
            <person name="Portis E."/>
            <person name="Beitel C."/>
            <person name="Tirone M."/>
            <person name="Mauro R."/>
            <person name="Lo Monaco A."/>
            <person name="Mauromicale G."/>
            <person name="Faccioli P."/>
            <person name="Cattivelli L."/>
            <person name="Rieseberg L."/>
            <person name="Michelmore R."/>
            <person name="Lanteri S."/>
        </authorList>
    </citation>
    <scope>NUCLEOTIDE SEQUENCE [LARGE SCALE GENOMIC DNA]</scope>
    <source>
        <strain evidence="2">2C</strain>
    </source>
</reference>
<organism evidence="2 3">
    <name type="scientific">Cynara cardunculus var. scolymus</name>
    <name type="common">Globe artichoke</name>
    <name type="synonym">Cynara scolymus</name>
    <dbReference type="NCBI Taxonomy" id="59895"/>
    <lineage>
        <taxon>Eukaryota</taxon>
        <taxon>Viridiplantae</taxon>
        <taxon>Streptophyta</taxon>
        <taxon>Embryophyta</taxon>
        <taxon>Tracheophyta</taxon>
        <taxon>Spermatophyta</taxon>
        <taxon>Magnoliopsida</taxon>
        <taxon>eudicotyledons</taxon>
        <taxon>Gunneridae</taxon>
        <taxon>Pentapetalae</taxon>
        <taxon>asterids</taxon>
        <taxon>campanulids</taxon>
        <taxon>Asterales</taxon>
        <taxon>Asteraceae</taxon>
        <taxon>Carduoideae</taxon>
        <taxon>Cardueae</taxon>
        <taxon>Carduinae</taxon>
        <taxon>Cynara</taxon>
    </lineage>
</organism>
<dbReference type="Gramene" id="KVH97466">
    <property type="protein sequence ID" value="KVH97466"/>
    <property type="gene ID" value="Ccrd_000416"/>
</dbReference>
<keyword evidence="3" id="KW-1185">Reference proteome</keyword>
<sequence>MSLALSPLSSNVLISESREALKLGRLVSARARLAVVESLLPSFTDHEGPPTISDASRAATERLLARLMHHNPERNSRGSGDGGGKLPCDVRGILQSEWRF</sequence>
<feature type="region of interest" description="Disordered" evidence="1">
    <location>
        <begin position="69"/>
        <end position="88"/>
    </location>
</feature>
<evidence type="ECO:0000313" key="2">
    <source>
        <dbReference type="EMBL" id="KVH97466.1"/>
    </source>
</evidence>
<dbReference type="Proteomes" id="UP000243975">
    <property type="component" value="Unassembled WGS sequence"/>
</dbReference>
<accession>A0A118JXS9</accession>
<protein>
    <submittedName>
        <fullName evidence="2">Uncharacterized protein</fullName>
    </submittedName>
</protein>
<evidence type="ECO:0000256" key="1">
    <source>
        <dbReference type="SAM" id="MobiDB-lite"/>
    </source>
</evidence>
<proteinExistence type="predicted"/>
<evidence type="ECO:0000313" key="3">
    <source>
        <dbReference type="Proteomes" id="UP000243975"/>
    </source>
</evidence>